<dbReference type="Pfam" id="PF00067">
    <property type="entry name" value="p450"/>
    <property type="match status" value="1"/>
</dbReference>
<dbReference type="GO" id="GO:0004497">
    <property type="term" value="F:monooxygenase activity"/>
    <property type="evidence" value="ECO:0007669"/>
    <property type="project" value="UniProtKB-KW"/>
</dbReference>
<dbReference type="Proteomes" id="UP000295636">
    <property type="component" value="Unassembled WGS sequence"/>
</dbReference>
<dbReference type="GO" id="GO:0020037">
    <property type="term" value="F:heme binding"/>
    <property type="evidence" value="ECO:0007669"/>
    <property type="project" value="InterPro"/>
</dbReference>
<accession>A0A4R5KRB8</accession>
<keyword evidence="4 8" id="KW-0560">Oxidoreductase</keyword>
<dbReference type="SUPFAM" id="SSF48264">
    <property type="entry name" value="Cytochrome P450"/>
    <property type="match status" value="1"/>
</dbReference>
<evidence type="ECO:0000256" key="1">
    <source>
        <dbReference type="ARBA" id="ARBA00010617"/>
    </source>
</evidence>
<dbReference type="GO" id="GO:0005506">
    <property type="term" value="F:iron ion binding"/>
    <property type="evidence" value="ECO:0007669"/>
    <property type="project" value="InterPro"/>
</dbReference>
<keyword evidence="2 7" id="KW-0349">Heme</keyword>
<reference evidence="9 10" key="1">
    <citation type="submission" date="2019-03" db="EMBL/GenBank/DDBJ databases">
        <title>This is whole genome sequence of Paenibacillus sp MS74 strain.</title>
        <authorList>
            <person name="Trinh H.N."/>
        </authorList>
    </citation>
    <scope>NUCLEOTIDE SEQUENCE [LARGE SCALE GENOMIC DNA]</scope>
    <source>
        <strain evidence="9 10">MS74</strain>
    </source>
</reference>
<organism evidence="9 10">
    <name type="scientific">Paenibacillus piri</name>
    <dbReference type="NCBI Taxonomy" id="2547395"/>
    <lineage>
        <taxon>Bacteria</taxon>
        <taxon>Bacillati</taxon>
        <taxon>Bacillota</taxon>
        <taxon>Bacilli</taxon>
        <taxon>Bacillales</taxon>
        <taxon>Paenibacillaceae</taxon>
        <taxon>Paenibacillus</taxon>
    </lineage>
</organism>
<dbReference type="CDD" id="cd20620">
    <property type="entry name" value="CYP132-like"/>
    <property type="match status" value="1"/>
</dbReference>
<keyword evidence="6 8" id="KW-0503">Monooxygenase</keyword>
<keyword evidence="10" id="KW-1185">Reference proteome</keyword>
<sequence length="454" mass="51495">MPTTKTPGPKGLPISGNLLAFRKNPLAFLIETQQQYGDIAYLRFGPSRHLYLISDPELIKEVLQTKQKSFKKAKGLQTAKAVVGEGILTSEGGMHLRQRRLMQPSFRKDRVSRYADSMVELTEQLLADWNNGEERSITDDMMELTLNIITHTMFGTSLKGGLLEIGHAVEVGMKYVSNKATSIFDIPESIPTKSNVEFKQAAQTLDEVIYGIIEERRNRQPADHTGDDLLSMLLAAKDEEDGSGMTDRQVRDEVMTIFLAGHETTANTLSWTWYLLSLHPEVERKLWQELDRELADRKPTVEDIGKLEYLNQIIWESMRLYPAVWVINREVTEEVEIGGHVFKPGETIMMSQYVMHRNPKYYDHPEQFIPERFADGELLKRIPQFAYFPFGGGPRVCIGNNFALMEAALVLATIASTYKLSLVPNHPDVEPEPLITLRPKSGLRMSVTKRKSGQ</sequence>
<name>A0A4R5KRB8_9BACL</name>
<keyword evidence="3 7" id="KW-0479">Metal-binding</keyword>
<dbReference type="InterPro" id="IPR001128">
    <property type="entry name" value="Cyt_P450"/>
</dbReference>
<evidence type="ECO:0000256" key="5">
    <source>
        <dbReference type="ARBA" id="ARBA00023004"/>
    </source>
</evidence>
<dbReference type="PRINTS" id="PR00385">
    <property type="entry name" value="P450"/>
</dbReference>
<gene>
    <name evidence="9" type="ORF">E1757_11640</name>
</gene>
<keyword evidence="5 7" id="KW-0408">Iron</keyword>
<protein>
    <submittedName>
        <fullName evidence="9">Cytochrome P450</fullName>
    </submittedName>
</protein>
<dbReference type="InterPro" id="IPR002401">
    <property type="entry name" value="Cyt_P450_E_grp-I"/>
</dbReference>
<feature type="binding site" description="axial binding residue" evidence="7">
    <location>
        <position position="397"/>
    </location>
    <ligand>
        <name>heme</name>
        <dbReference type="ChEBI" id="CHEBI:30413"/>
    </ligand>
    <ligandPart>
        <name>Fe</name>
        <dbReference type="ChEBI" id="CHEBI:18248"/>
    </ligandPart>
</feature>
<evidence type="ECO:0000256" key="7">
    <source>
        <dbReference type="PIRSR" id="PIRSR602401-1"/>
    </source>
</evidence>
<proteinExistence type="inferred from homology"/>
<dbReference type="OrthoDB" id="9789468at2"/>
<evidence type="ECO:0000256" key="3">
    <source>
        <dbReference type="ARBA" id="ARBA00022723"/>
    </source>
</evidence>
<dbReference type="PRINTS" id="PR00463">
    <property type="entry name" value="EP450I"/>
</dbReference>
<dbReference type="PANTHER" id="PTHR24291:SF50">
    <property type="entry name" value="BIFUNCTIONAL ALBAFLAVENONE MONOOXYGENASE_TERPENE SYNTHASE"/>
    <property type="match status" value="1"/>
</dbReference>
<dbReference type="RefSeq" id="WP_133227959.1">
    <property type="nucleotide sequence ID" value="NZ_SMRT01000004.1"/>
</dbReference>
<dbReference type="InterPro" id="IPR017972">
    <property type="entry name" value="Cyt_P450_CS"/>
</dbReference>
<dbReference type="InterPro" id="IPR036396">
    <property type="entry name" value="Cyt_P450_sf"/>
</dbReference>
<evidence type="ECO:0000313" key="10">
    <source>
        <dbReference type="Proteomes" id="UP000295636"/>
    </source>
</evidence>
<dbReference type="PROSITE" id="PS00086">
    <property type="entry name" value="CYTOCHROME_P450"/>
    <property type="match status" value="1"/>
</dbReference>
<comment type="caution">
    <text evidence="9">The sequence shown here is derived from an EMBL/GenBank/DDBJ whole genome shotgun (WGS) entry which is preliminary data.</text>
</comment>
<evidence type="ECO:0000256" key="4">
    <source>
        <dbReference type="ARBA" id="ARBA00023002"/>
    </source>
</evidence>
<evidence type="ECO:0000313" key="9">
    <source>
        <dbReference type="EMBL" id="TDF98146.1"/>
    </source>
</evidence>
<dbReference type="AlphaFoldDB" id="A0A4R5KRB8"/>
<comment type="cofactor">
    <cofactor evidence="7">
        <name>heme</name>
        <dbReference type="ChEBI" id="CHEBI:30413"/>
    </cofactor>
</comment>
<dbReference type="PANTHER" id="PTHR24291">
    <property type="entry name" value="CYTOCHROME P450 FAMILY 4"/>
    <property type="match status" value="1"/>
</dbReference>
<evidence type="ECO:0000256" key="2">
    <source>
        <dbReference type="ARBA" id="ARBA00022617"/>
    </source>
</evidence>
<evidence type="ECO:0000256" key="8">
    <source>
        <dbReference type="RuleBase" id="RU000461"/>
    </source>
</evidence>
<comment type="similarity">
    <text evidence="1 8">Belongs to the cytochrome P450 family.</text>
</comment>
<dbReference type="Gene3D" id="1.10.630.10">
    <property type="entry name" value="Cytochrome P450"/>
    <property type="match status" value="1"/>
</dbReference>
<dbReference type="EMBL" id="SMRT01000004">
    <property type="protein sequence ID" value="TDF98146.1"/>
    <property type="molecule type" value="Genomic_DNA"/>
</dbReference>
<dbReference type="InterPro" id="IPR050196">
    <property type="entry name" value="Cytochrome_P450_Monoox"/>
</dbReference>
<dbReference type="GO" id="GO:0016705">
    <property type="term" value="F:oxidoreductase activity, acting on paired donors, with incorporation or reduction of molecular oxygen"/>
    <property type="evidence" value="ECO:0007669"/>
    <property type="project" value="InterPro"/>
</dbReference>
<evidence type="ECO:0000256" key="6">
    <source>
        <dbReference type="ARBA" id="ARBA00023033"/>
    </source>
</evidence>